<evidence type="ECO:0000256" key="5">
    <source>
        <dbReference type="ARBA" id="ARBA00022741"/>
    </source>
</evidence>
<dbReference type="Proteomes" id="UP001139179">
    <property type="component" value="Unassembled WGS sequence"/>
</dbReference>
<dbReference type="SUPFAM" id="SSF52540">
    <property type="entry name" value="P-loop containing nucleoside triphosphate hydrolases"/>
    <property type="match status" value="1"/>
</dbReference>
<comment type="caution">
    <text evidence="12">The sequence shown here is derived from an EMBL/GenBank/DDBJ whole genome shotgun (WGS) entry which is preliminary data.</text>
</comment>
<feature type="transmembrane region" description="Helical" evidence="9">
    <location>
        <begin position="57"/>
        <end position="82"/>
    </location>
</feature>
<name>A0A9X2IPR7_9BACI</name>
<feature type="transmembrane region" description="Helical" evidence="9">
    <location>
        <begin position="241"/>
        <end position="263"/>
    </location>
</feature>
<feature type="transmembrane region" description="Helical" evidence="9">
    <location>
        <begin position="269"/>
        <end position="290"/>
    </location>
</feature>
<protein>
    <submittedName>
        <fullName evidence="12">ABC transporter ATP-binding protein/permease</fullName>
    </submittedName>
</protein>
<keyword evidence="6 12" id="KW-0067">ATP-binding</keyword>
<feature type="domain" description="ABC transmembrane type-1" evidence="11">
    <location>
        <begin position="25"/>
        <end position="304"/>
    </location>
</feature>
<dbReference type="InterPro" id="IPR003593">
    <property type="entry name" value="AAA+_ATPase"/>
</dbReference>
<keyword evidence="13" id="KW-1185">Reference proteome</keyword>
<sequence>MKQQNNWNVFLSYIKQAKIPKWMIAVALLLSLIETAGILIVPVFTGDIVDQFALGQLNVLLIAVLIGAFVLQAVAGAVSYYLMSYMGEWVVADVRKQLWRRILHLPISYFDASPSGETMSRMTHDTDTLKRLITDQLVSFVSGIITVLGAAIILLIIDWKMMLLMLLVVPLAIVVLHPAGQKMYQVSLKTQDEMASFSAGMARVLGDIRLVKAYNAEAEEGSRGTSAVDRLFRFGIRQAKILAIISPLMTMVMMIVLVLLIGYGGSQVASGALTAGTMVMMMLYLFQLIFPFTQLTSFFTEFQKAMGATERIQKLFSDADELQAEEQIKTYTPIPAEEQDIHFQHVSFYYPSAQQEEERVLTDINCTIPAGKVTAVVGPSGSGKTTMFGLLERFYQPVEGDILYGSASLQDVKLSDWRNQIGYVSQESPLMDGTIRENICYGLENVPDEQVRQAAELAYAADFIDGFPNGFETKVGERGMKLSGGQRQRIAIARALIRDPKILMLDEATSSLDSESERVIQKALQTLMKGRTTIAIAHRLSTVINADQIIMLEKGSITGIGKHEELLAEHPLYRKLAEQQFNQ</sequence>
<evidence type="ECO:0000313" key="13">
    <source>
        <dbReference type="Proteomes" id="UP001139179"/>
    </source>
</evidence>
<dbReference type="Pfam" id="PF00664">
    <property type="entry name" value="ABC_membrane"/>
    <property type="match status" value="1"/>
</dbReference>
<dbReference type="InterPro" id="IPR027417">
    <property type="entry name" value="P-loop_NTPase"/>
</dbReference>
<dbReference type="AlphaFoldDB" id="A0A9X2IPR7"/>
<reference evidence="12" key="1">
    <citation type="submission" date="2022-05" db="EMBL/GenBank/DDBJ databases">
        <title>Comparative Genomics of Spacecraft Associated Microbes.</title>
        <authorList>
            <person name="Tran M.T."/>
            <person name="Wright A."/>
            <person name="Seuylemezian A."/>
            <person name="Eisen J."/>
            <person name="Coil D."/>
        </authorList>
    </citation>
    <scope>NUCLEOTIDE SEQUENCE</scope>
    <source>
        <strain evidence="12">214.1.1</strain>
    </source>
</reference>
<organism evidence="12 13">
    <name type="scientific">Halalkalibacter oceani</name>
    <dbReference type="NCBI Taxonomy" id="1653776"/>
    <lineage>
        <taxon>Bacteria</taxon>
        <taxon>Bacillati</taxon>
        <taxon>Bacillota</taxon>
        <taxon>Bacilli</taxon>
        <taxon>Bacillales</taxon>
        <taxon>Bacillaceae</taxon>
        <taxon>Halalkalibacter</taxon>
    </lineage>
</organism>
<dbReference type="Gene3D" id="3.40.50.300">
    <property type="entry name" value="P-loop containing nucleotide triphosphate hydrolases"/>
    <property type="match status" value="1"/>
</dbReference>
<keyword evidence="5" id="KW-0547">Nucleotide-binding</keyword>
<dbReference type="EMBL" id="JAMBOL010000004">
    <property type="protein sequence ID" value="MCM3713843.1"/>
    <property type="molecule type" value="Genomic_DNA"/>
</dbReference>
<dbReference type="PROSITE" id="PS50929">
    <property type="entry name" value="ABC_TM1F"/>
    <property type="match status" value="1"/>
</dbReference>
<dbReference type="SMART" id="SM00382">
    <property type="entry name" value="AAA"/>
    <property type="match status" value="1"/>
</dbReference>
<evidence type="ECO:0000256" key="9">
    <source>
        <dbReference type="SAM" id="Phobius"/>
    </source>
</evidence>
<evidence type="ECO:0000256" key="2">
    <source>
        <dbReference type="ARBA" id="ARBA00022448"/>
    </source>
</evidence>
<keyword evidence="7 9" id="KW-1133">Transmembrane helix</keyword>
<dbReference type="InterPro" id="IPR017871">
    <property type="entry name" value="ABC_transporter-like_CS"/>
</dbReference>
<dbReference type="PROSITE" id="PS00211">
    <property type="entry name" value="ABC_TRANSPORTER_1"/>
    <property type="match status" value="1"/>
</dbReference>
<dbReference type="SUPFAM" id="SSF90123">
    <property type="entry name" value="ABC transporter transmembrane region"/>
    <property type="match status" value="1"/>
</dbReference>
<keyword evidence="2" id="KW-0813">Transport</keyword>
<dbReference type="InterPro" id="IPR039421">
    <property type="entry name" value="Type_1_exporter"/>
</dbReference>
<dbReference type="PROSITE" id="PS50893">
    <property type="entry name" value="ABC_TRANSPORTER_2"/>
    <property type="match status" value="1"/>
</dbReference>
<dbReference type="InterPro" id="IPR011527">
    <property type="entry name" value="ABC1_TM_dom"/>
</dbReference>
<dbReference type="PANTHER" id="PTHR43394:SF1">
    <property type="entry name" value="ATP-BINDING CASSETTE SUB-FAMILY B MEMBER 10, MITOCHONDRIAL"/>
    <property type="match status" value="1"/>
</dbReference>
<evidence type="ECO:0000256" key="3">
    <source>
        <dbReference type="ARBA" id="ARBA00022475"/>
    </source>
</evidence>
<proteinExistence type="predicted"/>
<dbReference type="CDD" id="cd18551">
    <property type="entry name" value="ABC_6TM_LmrA_like"/>
    <property type="match status" value="1"/>
</dbReference>
<evidence type="ECO:0000259" key="10">
    <source>
        <dbReference type="PROSITE" id="PS50893"/>
    </source>
</evidence>
<comment type="subcellular location">
    <subcellularLocation>
        <location evidence="1">Cell membrane</location>
        <topology evidence="1">Multi-pass membrane protein</topology>
    </subcellularLocation>
</comment>
<dbReference type="Gene3D" id="1.20.1560.10">
    <property type="entry name" value="ABC transporter type 1, transmembrane domain"/>
    <property type="match status" value="1"/>
</dbReference>
<dbReference type="GO" id="GO:0005886">
    <property type="term" value="C:plasma membrane"/>
    <property type="evidence" value="ECO:0007669"/>
    <property type="project" value="UniProtKB-SubCell"/>
</dbReference>
<keyword evidence="4 9" id="KW-0812">Transmembrane</keyword>
<accession>A0A9X2IPR7</accession>
<dbReference type="InterPro" id="IPR036640">
    <property type="entry name" value="ABC1_TM_sf"/>
</dbReference>
<evidence type="ECO:0000256" key="7">
    <source>
        <dbReference type="ARBA" id="ARBA00022989"/>
    </source>
</evidence>
<evidence type="ECO:0000259" key="11">
    <source>
        <dbReference type="PROSITE" id="PS50929"/>
    </source>
</evidence>
<feature type="transmembrane region" description="Helical" evidence="9">
    <location>
        <begin position="137"/>
        <end position="157"/>
    </location>
</feature>
<feature type="transmembrane region" description="Helical" evidence="9">
    <location>
        <begin position="163"/>
        <end position="180"/>
    </location>
</feature>
<keyword evidence="8 9" id="KW-0472">Membrane</keyword>
<evidence type="ECO:0000256" key="4">
    <source>
        <dbReference type="ARBA" id="ARBA00022692"/>
    </source>
</evidence>
<keyword evidence="3" id="KW-1003">Cell membrane</keyword>
<evidence type="ECO:0000256" key="8">
    <source>
        <dbReference type="ARBA" id="ARBA00023136"/>
    </source>
</evidence>
<dbReference type="GO" id="GO:0016887">
    <property type="term" value="F:ATP hydrolysis activity"/>
    <property type="evidence" value="ECO:0007669"/>
    <property type="project" value="InterPro"/>
</dbReference>
<dbReference type="InterPro" id="IPR003439">
    <property type="entry name" value="ABC_transporter-like_ATP-bd"/>
</dbReference>
<dbReference type="PANTHER" id="PTHR43394">
    <property type="entry name" value="ATP-DEPENDENT PERMEASE MDL1, MITOCHONDRIAL"/>
    <property type="match status" value="1"/>
</dbReference>
<gene>
    <name evidence="12" type="ORF">M3202_07075</name>
</gene>
<dbReference type="GO" id="GO:0005524">
    <property type="term" value="F:ATP binding"/>
    <property type="evidence" value="ECO:0007669"/>
    <property type="project" value="UniProtKB-KW"/>
</dbReference>
<feature type="domain" description="ABC transporter" evidence="10">
    <location>
        <begin position="341"/>
        <end position="579"/>
    </location>
</feature>
<evidence type="ECO:0000256" key="1">
    <source>
        <dbReference type="ARBA" id="ARBA00004651"/>
    </source>
</evidence>
<dbReference type="GO" id="GO:0015421">
    <property type="term" value="F:ABC-type oligopeptide transporter activity"/>
    <property type="evidence" value="ECO:0007669"/>
    <property type="project" value="TreeGrafter"/>
</dbReference>
<feature type="transmembrane region" description="Helical" evidence="9">
    <location>
        <begin position="21"/>
        <end position="45"/>
    </location>
</feature>
<evidence type="ECO:0000256" key="6">
    <source>
        <dbReference type="ARBA" id="ARBA00022840"/>
    </source>
</evidence>
<dbReference type="FunFam" id="3.40.50.300:FF:000221">
    <property type="entry name" value="Multidrug ABC transporter ATP-binding protein"/>
    <property type="match status" value="1"/>
</dbReference>
<dbReference type="Pfam" id="PF00005">
    <property type="entry name" value="ABC_tran"/>
    <property type="match status" value="1"/>
</dbReference>
<evidence type="ECO:0000313" key="12">
    <source>
        <dbReference type="EMBL" id="MCM3713843.1"/>
    </source>
</evidence>